<evidence type="ECO:0000313" key="8">
    <source>
        <dbReference type="WBParaSite" id="PSAMB.scaffold13235size2368.g35383.t1"/>
    </source>
</evidence>
<protein>
    <submittedName>
        <fullName evidence="8">Uncharacterized protein</fullName>
    </submittedName>
</protein>
<dbReference type="InterPro" id="IPR008927">
    <property type="entry name" value="6-PGluconate_DH-like_C_sf"/>
</dbReference>
<evidence type="ECO:0000256" key="1">
    <source>
        <dbReference type="ARBA" id="ARBA00023002"/>
    </source>
</evidence>
<evidence type="ECO:0000256" key="4">
    <source>
        <dbReference type="ARBA" id="ARBA00023268"/>
    </source>
</evidence>
<dbReference type="Pfam" id="PF02737">
    <property type="entry name" value="3HCDH_N"/>
    <property type="match status" value="1"/>
</dbReference>
<dbReference type="FunFam" id="1.10.1040.50:FF:000006">
    <property type="entry name" value="Peroxisomal bifunctional enzyme"/>
    <property type="match status" value="1"/>
</dbReference>
<dbReference type="GO" id="GO:0005777">
    <property type="term" value="C:peroxisome"/>
    <property type="evidence" value="ECO:0007669"/>
    <property type="project" value="TreeGrafter"/>
</dbReference>
<evidence type="ECO:0000259" key="5">
    <source>
        <dbReference type="Pfam" id="PF00725"/>
    </source>
</evidence>
<evidence type="ECO:0000256" key="2">
    <source>
        <dbReference type="ARBA" id="ARBA00023235"/>
    </source>
</evidence>
<sequence>MALKEQIFGRLDKICKPSTILGTNTSSLDIDRIAVATSRPEKVVGIHFFNPAHLQKTVEVVHGRYTSGEAVATAFEASKRMKKLPVLVKNCPAFLFNRLLSVYLQQVMRLMSLYGYLPQKIDSVFLNFGFSMGPVTLSDLNGIDVFERISTEHGWPTKDPLQTKMVELKRYGRKTGRGFYHYLPDTGKKVADKETEQIISKISSAANRSKLPRLLSDQDMIEYVLFPMVNEGLRCLDEEIIETAPQIDLMFIYGMDWPKNTGGPMRWAQSVGFDKIFNYIDNQYRMSNDDYWKPAQSLQRLAADRSRL</sequence>
<proteinExistence type="predicted"/>
<dbReference type="InterPro" id="IPR006108">
    <property type="entry name" value="3HC_DH_C"/>
</dbReference>
<evidence type="ECO:0000313" key="7">
    <source>
        <dbReference type="Proteomes" id="UP000887566"/>
    </source>
</evidence>
<dbReference type="AlphaFoldDB" id="A0A914UWT0"/>
<dbReference type="Gene3D" id="3.40.50.720">
    <property type="entry name" value="NAD(P)-binding Rossmann-like Domain"/>
    <property type="match status" value="1"/>
</dbReference>
<dbReference type="GO" id="GO:0006635">
    <property type="term" value="P:fatty acid beta-oxidation"/>
    <property type="evidence" value="ECO:0007669"/>
    <property type="project" value="TreeGrafter"/>
</dbReference>
<dbReference type="Proteomes" id="UP000887566">
    <property type="component" value="Unplaced"/>
</dbReference>
<keyword evidence="4" id="KW-0511">Multifunctional enzyme</keyword>
<dbReference type="SUPFAM" id="SSF48179">
    <property type="entry name" value="6-phosphogluconate dehydrogenase C-terminal domain-like"/>
    <property type="match status" value="2"/>
</dbReference>
<name>A0A914UWT0_9BILA</name>
<dbReference type="GO" id="GO:0070403">
    <property type="term" value="F:NAD+ binding"/>
    <property type="evidence" value="ECO:0007669"/>
    <property type="project" value="InterPro"/>
</dbReference>
<evidence type="ECO:0000256" key="3">
    <source>
        <dbReference type="ARBA" id="ARBA00023239"/>
    </source>
</evidence>
<dbReference type="GO" id="GO:0016829">
    <property type="term" value="F:lyase activity"/>
    <property type="evidence" value="ECO:0007669"/>
    <property type="project" value="UniProtKB-KW"/>
</dbReference>
<keyword evidence="3" id="KW-0456">Lyase</keyword>
<keyword evidence="2" id="KW-0413">Isomerase</keyword>
<dbReference type="Pfam" id="PF00725">
    <property type="entry name" value="3HCDH"/>
    <property type="match status" value="1"/>
</dbReference>
<keyword evidence="7" id="KW-1185">Reference proteome</keyword>
<dbReference type="InterPro" id="IPR036291">
    <property type="entry name" value="NAD(P)-bd_dom_sf"/>
</dbReference>
<keyword evidence="1" id="KW-0560">Oxidoreductase</keyword>
<organism evidence="7 8">
    <name type="scientific">Plectus sambesii</name>
    <dbReference type="NCBI Taxonomy" id="2011161"/>
    <lineage>
        <taxon>Eukaryota</taxon>
        <taxon>Metazoa</taxon>
        <taxon>Ecdysozoa</taxon>
        <taxon>Nematoda</taxon>
        <taxon>Chromadorea</taxon>
        <taxon>Plectida</taxon>
        <taxon>Plectina</taxon>
        <taxon>Plectoidea</taxon>
        <taxon>Plectidae</taxon>
        <taxon>Plectus</taxon>
    </lineage>
</organism>
<dbReference type="WBParaSite" id="PSAMB.scaffold13235size2368.g35383.t1">
    <property type="protein sequence ID" value="PSAMB.scaffold13235size2368.g35383.t1"/>
    <property type="gene ID" value="PSAMB.scaffold13235size2368.g35383"/>
</dbReference>
<dbReference type="GO" id="GO:0003857">
    <property type="term" value="F:(3S)-3-hydroxyacyl-CoA dehydrogenase (NAD+) activity"/>
    <property type="evidence" value="ECO:0007669"/>
    <property type="project" value="TreeGrafter"/>
</dbReference>
<reference evidence="8" key="1">
    <citation type="submission" date="2022-11" db="UniProtKB">
        <authorList>
            <consortium name="WormBaseParasite"/>
        </authorList>
    </citation>
    <scope>IDENTIFICATION</scope>
</reference>
<dbReference type="PANTHER" id="PTHR23309">
    <property type="entry name" value="3-HYDROXYACYL-COA DEHYROGENASE"/>
    <property type="match status" value="1"/>
</dbReference>
<dbReference type="GO" id="GO:0016853">
    <property type="term" value="F:isomerase activity"/>
    <property type="evidence" value="ECO:0007669"/>
    <property type="project" value="UniProtKB-KW"/>
</dbReference>
<dbReference type="InterPro" id="IPR006176">
    <property type="entry name" value="3-OHacyl-CoA_DH_NAD-bd"/>
</dbReference>
<feature type="domain" description="3-hydroxyacyl-CoA dehydrogenase C-terminal" evidence="5">
    <location>
        <begin position="94"/>
        <end position="182"/>
    </location>
</feature>
<accession>A0A914UWT0</accession>
<feature type="domain" description="3-hydroxyacyl-CoA dehydrogenase NAD binding" evidence="6">
    <location>
        <begin position="1"/>
        <end position="91"/>
    </location>
</feature>
<dbReference type="PANTHER" id="PTHR23309:SF49">
    <property type="entry name" value="PEROXISOMAL BIFUNCTIONAL ENZYME"/>
    <property type="match status" value="1"/>
</dbReference>
<dbReference type="SUPFAM" id="SSF51735">
    <property type="entry name" value="NAD(P)-binding Rossmann-fold domains"/>
    <property type="match status" value="1"/>
</dbReference>
<dbReference type="Gene3D" id="1.10.1040.50">
    <property type="match status" value="1"/>
</dbReference>
<evidence type="ECO:0000259" key="6">
    <source>
        <dbReference type="Pfam" id="PF02737"/>
    </source>
</evidence>